<accession>A0A1X2GKT2</accession>
<protein>
    <submittedName>
        <fullName evidence="1">Uncharacterized protein</fullName>
    </submittedName>
</protein>
<comment type="caution">
    <text evidence="1">The sequence shown here is derived from an EMBL/GenBank/DDBJ whole genome shotgun (WGS) entry which is preliminary data.</text>
</comment>
<dbReference type="Proteomes" id="UP000242146">
    <property type="component" value="Unassembled WGS sequence"/>
</dbReference>
<feature type="non-terminal residue" evidence="1">
    <location>
        <position position="1"/>
    </location>
</feature>
<dbReference type="AlphaFoldDB" id="A0A1X2GKT2"/>
<evidence type="ECO:0000313" key="1">
    <source>
        <dbReference type="EMBL" id="ORX55183.1"/>
    </source>
</evidence>
<reference evidence="1 2" key="1">
    <citation type="submission" date="2016-07" db="EMBL/GenBank/DDBJ databases">
        <title>Pervasive Adenine N6-methylation of Active Genes in Fungi.</title>
        <authorList>
            <consortium name="DOE Joint Genome Institute"/>
            <person name="Mondo S.J."/>
            <person name="Dannebaum R.O."/>
            <person name="Kuo R.C."/>
            <person name="Labutti K."/>
            <person name="Haridas S."/>
            <person name="Kuo A."/>
            <person name="Salamov A."/>
            <person name="Ahrendt S.R."/>
            <person name="Lipzen A."/>
            <person name="Sullivan W."/>
            <person name="Andreopoulos W.B."/>
            <person name="Clum A."/>
            <person name="Lindquist E."/>
            <person name="Daum C."/>
            <person name="Ramamoorthy G.K."/>
            <person name="Gryganskyi A."/>
            <person name="Culley D."/>
            <person name="Magnuson J.K."/>
            <person name="James T.Y."/>
            <person name="O'Malley M.A."/>
            <person name="Stajich J.E."/>
            <person name="Spatafora J.W."/>
            <person name="Visel A."/>
            <person name="Grigoriev I.V."/>
        </authorList>
    </citation>
    <scope>NUCLEOTIDE SEQUENCE [LARGE SCALE GENOMIC DNA]</scope>
    <source>
        <strain evidence="1 2">NRRL 3301</strain>
    </source>
</reference>
<feature type="non-terminal residue" evidence="1">
    <location>
        <position position="136"/>
    </location>
</feature>
<evidence type="ECO:0000313" key="2">
    <source>
        <dbReference type="Proteomes" id="UP000242146"/>
    </source>
</evidence>
<gene>
    <name evidence="1" type="ORF">DM01DRAFT_1273387</name>
</gene>
<keyword evidence="2" id="KW-1185">Reference proteome</keyword>
<organism evidence="1 2">
    <name type="scientific">Hesseltinella vesiculosa</name>
    <dbReference type="NCBI Taxonomy" id="101127"/>
    <lineage>
        <taxon>Eukaryota</taxon>
        <taxon>Fungi</taxon>
        <taxon>Fungi incertae sedis</taxon>
        <taxon>Mucoromycota</taxon>
        <taxon>Mucoromycotina</taxon>
        <taxon>Mucoromycetes</taxon>
        <taxon>Mucorales</taxon>
        <taxon>Cunninghamellaceae</taxon>
        <taxon>Hesseltinella</taxon>
    </lineage>
</organism>
<sequence>SVCMFYGEKYTKENVAKLIKYLDAMNVDNCYLDDATEPYLVWQTRIDMNPFRYHRYNDEIVTMTTNNETHSAVDVSLTINAQVVEFMNLVFLAYDPINEEIYNHQCVTQKEILSIVWKYTNIFDEKSVMSFTKWCS</sequence>
<dbReference type="OrthoDB" id="2282777at2759"/>
<proteinExistence type="predicted"/>
<dbReference type="EMBL" id="MCGT01000012">
    <property type="protein sequence ID" value="ORX55183.1"/>
    <property type="molecule type" value="Genomic_DNA"/>
</dbReference>
<name>A0A1X2GKT2_9FUNG</name>